<reference evidence="10" key="1">
    <citation type="submission" date="2021-01" db="EMBL/GenBank/DDBJ databases">
        <authorList>
            <person name="Corre E."/>
            <person name="Pelletier E."/>
            <person name="Niang G."/>
            <person name="Scheremetjew M."/>
            <person name="Finn R."/>
            <person name="Kale V."/>
            <person name="Holt S."/>
            <person name="Cochrane G."/>
            <person name="Meng A."/>
            <person name="Brown T."/>
            <person name="Cohen L."/>
        </authorList>
    </citation>
    <scope>NUCLEOTIDE SEQUENCE</scope>
    <source>
        <strain evidence="10">379</strain>
    </source>
</reference>
<keyword evidence="7" id="KW-0067">ATP-binding</keyword>
<dbReference type="EMBL" id="HBIR01003954">
    <property type="protein sequence ID" value="CAE0525374.1"/>
    <property type="molecule type" value="Transcribed_RNA"/>
</dbReference>
<feature type="domain" description="RING-type" evidence="9">
    <location>
        <begin position="74"/>
        <end position="119"/>
    </location>
</feature>
<dbReference type="InterPro" id="IPR027417">
    <property type="entry name" value="P-loop_NTPase"/>
</dbReference>
<sequence>MCDSFIADARAREGMLGRYAGTAQCEDGFDHVRILSKEFPRRPLAEADLIRPGSLDGIGDAAREKYAVGEGLQCSVCCEELQESQLAALPCGHSLFCRPCLERLRHFAVDPSCVRCPLCMAEHAEDEMHFCNLSCARMAFGLRLESLPSGERADSLCDGCLQVLPTASASIWRCRWPKRLQNGAAAREHFATERFHSKGCAEQWFARSLQPLSASFGGNRQLYESGQNRRSNIDELTPLYRRDGTGWWRLGYQHARTEAMSLSRATEEWNDLLVNFPGMEPHAFTADLDAAAGHWTSQFADAPKIKKLVELIADQEDSDKFLVFSQSKLLLERVADALHAQWADHRAIEVDERVIVSTAAGARGTVTGLAEQPWRDEAGREWVDQRVFVLLDGEEEAEEFPLDRVQAVPFFVWAKDGEAAMSLFRDEPTCCGLLLETGNFAAGLTLTAANTCFVLEPQLDAALQAQLEGRVHRPGQTRVAKIVHLYTPGTVEERVLQLRR</sequence>
<evidence type="ECO:0000256" key="7">
    <source>
        <dbReference type="ARBA" id="ARBA00022840"/>
    </source>
</evidence>
<dbReference type="Gene3D" id="3.40.50.300">
    <property type="entry name" value="P-loop containing nucleotide triphosphate hydrolases"/>
    <property type="match status" value="1"/>
</dbReference>
<dbReference type="PROSITE" id="PS50089">
    <property type="entry name" value="ZF_RING_2"/>
    <property type="match status" value="1"/>
</dbReference>
<organism evidence="10">
    <name type="scientific">Emiliania huxleyi</name>
    <name type="common">Coccolithophore</name>
    <name type="synonym">Pontosphaera huxleyi</name>
    <dbReference type="NCBI Taxonomy" id="2903"/>
    <lineage>
        <taxon>Eukaryota</taxon>
        <taxon>Haptista</taxon>
        <taxon>Haptophyta</taxon>
        <taxon>Prymnesiophyceae</taxon>
        <taxon>Isochrysidales</taxon>
        <taxon>Noelaerhabdaceae</taxon>
        <taxon>Emiliania</taxon>
    </lineage>
</organism>
<evidence type="ECO:0000256" key="1">
    <source>
        <dbReference type="ARBA" id="ARBA00022723"/>
    </source>
</evidence>
<dbReference type="GO" id="GO:0004386">
    <property type="term" value="F:helicase activity"/>
    <property type="evidence" value="ECO:0007669"/>
    <property type="project" value="UniProtKB-KW"/>
</dbReference>
<dbReference type="InterPro" id="IPR013083">
    <property type="entry name" value="Znf_RING/FYVE/PHD"/>
</dbReference>
<dbReference type="SMART" id="SM00184">
    <property type="entry name" value="RING"/>
    <property type="match status" value="1"/>
</dbReference>
<dbReference type="AlphaFoldDB" id="A0A7S3VZS6"/>
<keyword evidence="2" id="KW-0547">Nucleotide-binding</keyword>
<dbReference type="SUPFAM" id="SSF52540">
    <property type="entry name" value="P-loop containing nucleoside triphosphate hydrolases"/>
    <property type="match status" value="1"/>
</dbReference>
<evidence type="ECO:0000256" key="4">
    <source>
        <dbReference type="ARBA" id="ARBA00022801"/>
    </source>
</evidence>
<dbReference type="InterPro" id="IPR049730">
    <property type="entry name" value="SNF2/RAD54-like_C"/>
</dbReference>
<evidence type="ECO:0000313" key="10">
    <source>
        <dbReference type="EMBL" id="CAE0525374.1"/>
    </source>
</evidence>
<evidence type="ECO:0000256" key="2">
    <source>
        <dbReference type="ARBA" id="ARBA00022741"/>
    </source>
</evidence>
<keyword evidence="3 8" id="KW-0863">Zinc-finger</keyword>
<accession>A0A7S3VZS6</accession>
<keyword evidence="5" id="KW-0347">Helicase</keyword>
<dbReference type="GO" id="GO:0005524">
    <property type="term" value="F:ATP binding"/>
    <property type="evidence" value="ECO:0007669"/>
    <property type="project" value="UniProtKB-KW"/>
</dbReference>
<dbReference type="GO" id="GO:0008270">
    <property type="term" value="F:zinc ion binding"/>
    <property type="evidence" value="ECO:0007669"/>
    <property type="project" value="UniProtKB-KW"/>
</dbReference>
<evidence type="ECO:0000256" key="5">
    <source>
        <dbReference type="ARBA" id="ARBA00022806"/>
    </source>
</evidence>
<dbReference type="Gene3D" id="3.30.40.10">
    <property type="entry name" value="Zinc/RING finger domain, C3HC4 (zinc finger)"/>
    <property type="match status" value="1"/>
</dbReference>
<dbReference type="GO" id="GO:0005634">
    <property type="term" value="C:nucleus"/>
    <property type="evidence" value="ECO:0007669"/>
    <property type="project" value="TreeGrafter"/>
</dbReference>
<evidence type="ECO:0000256" key="3">
    <source>
        <dbReference type="ARBA" id="ARBA00022771"/>
    </source>
</evidence>
<name>A0A7S3VZS6_EMIHU</name>
<keyword evidence="4" id="KW-0378">Hydrolase</keyword>
<evidence type="ECO:0000256" key="6">
    <source>
        <dbReference type="ARBA" id="ARBA00022833"/>
    </source>
</evidence>
<keyword evidence="6" id="KW-0862">Zinc</keyword>
<dbReference type="CDD" id="cd18793">
    <property type="entry name" value="SF2_C_SNF"/>
    <property type="match status" value="1"/>
</dbReference>
<dbReference type="SUPFAM" id="SSF57850">
    <property type="entry name" value="RING/U-box"/>
    <property type="match status" value="1"/>
</dbReference>
<evidence type="ECO:0000256" key="8">
    <source>
        <dbReference type="PROSITE-ProRule" id="PRU00175"/>
    </source>
</evidence>
<dbReference type="GO" id="GO:0008094">
    <property type="term" value="F:ATP-dependent activity, acting on DNA"/>
    <property type="evidence" value="ECO:0007669"/>
    <property type="project" value="TreeGrafter"/>
</dbReference>
<dbReference type="InterPro" id="IPR018957">
    <property type="entry name" value="Znf_C3HC4_RING-type"/>
</dbReference>
<dbReference type="GO" id="GO:0006281">
    <property type="term" value="P:DNA repair"/>
    <property type="evidence" value="ECO:0007669"/>
    <property type="project" value="TreeGrafter"/>
</dbReference>
<dbReference type="InterPro" id="IPR001841">
    <property type="entry name" value="Znf_RING"/>
</dbReference>
<dbReference type="GO" id="GO:0016787">
    <property type="term" value="F:hydrolase activity"/>
    <property type="evidence" value="ECO:0007669"/>
    <property type="project" value="UniProtKB-KW"/>
</dbReference>
<evidence type="ECO:0000259" key="9">
    <source>
        <dbReference type="PROSITE" id="PS50089"/>
    </source>
</evidence>
<dbReference type="InterPro" id="IPR050628">
    <property type="entry name" value="SNF2_RAD54_helicase_TF"/>
</dbReference>
<gene>
    <name evidence="10" type="ORF">EHUX00137_LOCUS2757</name>
</gene>
<dbReference type="Pfam" id="PF00097">
    <property type="entry name" value="zf-C3HC4"/>
    <property type="match status" value="1"/>
</dbReference>
<proteinExistence type="predicted"/>
<protein>
    <recommendedName>
        <fullName evidence="9">RING-type domain-containing protein</fullName>
    </recommendedName>
</protein>
<keyword evidence="1" id="KW-0479">Metal-binding</keyword>
<dbReference type="PANTHER" id="PTHR45626">
    <property type="entry name" value="TRANSCRIPTION TERMINATION FACTOR 2-RELATED"/>
    <property type="match status" value="1"/>
</dbReference>